<proteinExistence type="predicted"/>
<gene>
    <name evidence="1" type="ORF">RGE70_05790</name>
</gene>
<dbReference type="RefSeq" id="WP_310470583.1">
    <property type="nucleotide sequence ID" value="NZ_CP136522.1"/>
</dbReference>
<accession>A0ABZ0K2U6</accession>
<dbReference type="Proteomes" id="UP001529491">
    <property type="component" value="Chromosome"/>
</dbReference>
<protein>
    <submittedName>
        <fullName evidence="1">Uncharacterized protein</fullName>
    </submittedName>
</protein>
<organism evidence="1 2">
    <name type="scientific">Shewanella youngdeokensis</name>
    <dbReference type="NCBI Taxonomy" id="2999068"/>
    <lineage>
        <taxon>Bacteria</taxon>
        <taxon>Pseudomonadati</taxon>
        <taxon>Pseudomonadota</taxon>
        <taxon>Gammaproteobacteria</taxon>
        <taxon>Alteromonadales</taxon>
        <taxon>Shewanellaceae</taxon>
        <taxon>Shewanella</taxon>
    </lineage>
</organism>
<evidence type="ECO:0000313" key="2">
    <source>
        <dbReference type="Proteomes" id="UP001529491"/>
    </source>
</evidence>
<reference evidence="1 2" key="1">
    <citation type="submission" date="2023-10" db="EMBL/GenBank/DDBJ databases">
        <title>Complete genome sequence of Shewanella sp. DAU334.</title>
        <authorList>
            <person name="Lee Y.-S."/>
            <person name="Jeong H.-R."/>
            <person name="Hwang E.-J."/>
            <person name="Choi Y.-L."/>
            <person name="Kim G.-D."/>
        </authorList>
    </citation>
    <scope>NUCLEOTIDE SEQUENCE [LARGE SCALE GENOMIC DNA]</scope>
    <source>
        <strain evidence="1 2">DAU334</strain>
    </source>
</reference>
<sequence>MNKIKQLIKKIIGKKDVRFHIDTMRPDLISGWACLMGSPKHSCTIQFKDGNTVVAETTANVMREDLLVAGIGSGAHGFSFDPGLSVFDVTPRTLHMYIDGVKQAQQSVTIRQKPEQILNAFGSEMEKRVDALLALHREKLTREMEQLVKTEQK</sequence>
<evidence type="ECO:0000313" key="1">
    <source>
        <dbReference type="EMBL" id="WOT06309.1"/>
    </source>
</evidence>
<dbReference type="EMBL" id="CP136522">
    <property type="protein sequence ID" value="WOT06309.1"/>
    <property type="molecule type" value="Genomic_DNA"/>
</dbReference>
<name>A0ABZ0K2U6_9GAMM</name>
<keyword evidence="2" id="KW-1185">Reference proteome</keyword>